<dbReference type="AlphaFoldDB" id="A0A316GLK5"/>
<dbReference type="InterPro" id="IPR000515">
    <property type="entry name" value="MetI-like"/>
</dbReference>
<keyword evidence="4 7" id="KW-0812">Transmembrane</keyword>
<evidence type="ECO:0000256" key="2">
    <source>
        <dbReference type="ARBA" id="ARBA00022448"/>
    </source>
</evidence>
<dbReference type="GO" id="GO:0005886">
    <property type="term" value="C:plasma membrane"/>
    <property type="evidence" value="ECO:0007669"/>
    <property type="project" value="UniProtKB-SubCell"/>
</dbReference>
<evidence type="ECO:0000259" key="8">
    <source>
        <dbReference type="PROSITE" id="PS50928"/>
    </source>
</evidence>
<dbReference type="RefSeq" id="WP_109668624.1">
    <property type="nucleotide sequence ID" value="NZ_QGGW01000005.1"/>
</dbReference>
<evidence type="ECO:0000256" key="3">
    <source>
        <dbReference type="ARBA" id="ARBA00022475"/>
    </source>
</evidence>
<feature type="transmembrane region" description="Helical" evidence="7">
    <location>
        <begin position="283"/>
        <end position="306"/>
    </location>
</feature>
<dbReference type="PANTHER" id="PTHR43163">
    <property type="entry name" value="DIPEPTIDE TRANSPORT SYSTEM PERMEASE PROTEIN DPPB-RELATED"/>
    <property type="match status" value="1"/>
</dbReference>
<comment type="similarity">
    <text evidence="7">Belongs to the binding-protein-dependent transport system permease family.</text>
</comment>
<feature type="transmembrane region" description="Helical" evidence="7">
    <location>
        <begin position="12"/>
        <end position="30"/>
    </location>
</feature>
<feature type="domain" description="ABC transmembrane type-1" evidence="8">
    <location>
        <begin position="95"/>
        <end position="302"/>
    </location>
</feature>
<evidence type="ECO:0000256" key="4">
    <source>
        <dbReference type="ARBA" id="ARBA00022692"/>
    </source>
</evidence>
<dbReference type="InterPro" id="IPR035906">
    <property type="entry name" value="MetI-like_sf"/>
</dbReference>
<dbReference type="CDD" id="cd06261">
    <property type="entry name" value="TM_PBP2"/>
    <property type="match status" value="1"/>
</dbReference>
<name>A0A316GLK5_9RHOB</name>
<comment type="caution">
    <text evidence="9">The sequence shown here is derived from an EMBL/GenBank/DDBJ whole genome shotgun (WGS) entry which is preliminary data.</text>
</comment>
<evidence type="ECO:0000313" key="10">
    <source>
        <dbReference type="Proteomes" id="UP000245708"/>
    </source>
</evidence>
<dbReference type="InterPro" id="IPR045621">
    <property type="entry name" value="BPD_transp_1_N"/>
</dbReference>
<protein>
    <submittedName>
        <fullName evidence="9">Peptide/nickel transport system permease protein</fullName>
    </submittedName>
</protein>
<dbReference type="PANTHER" id="PTHR43163:SF6">
    <property type="entry name" value="DIPEPTIDE TRANSPORT SYSTEM PERMEASE PROTEIN DPPB-RELATED"/>
    <property type="match status" value="1"/>
</dbReference>
<feature type="transmembrane region" description="Helical" evidence="7">
    <location>
        <begin position="134"/>
        <end position="159"/>
    </location>
</feature>
<dbReference type="SUPFAM" id="SSF161098">
    <property type="entry name" value="MetI-like"/>
    <property type="match status" value="1"/>
</dbReference>
<evidence type="ECO:0000256" key="5">
    <source>
        <dbReference type="ARBA" id="ARBA00022989"/>
    </source>
</evidence>
<dbReference type="EMBL" id="QGGW01000005">
    <property type="protein sequence ID" value="PWK60278.1"/>
    <property type="molecule type" value="Genomic_DNA"/>
</dbReference>
<proteinExistence type="inferred from homology"/>
<dbReference type="Proteomes" id="UP000245708">
    <property type="component" value="Unassembled WGS sequence"/>
</dbReference>
<feature type="transmembrane region" description="Helical" evidence="7">
    <location>
        <begin position="179"/>
        <end position="199"/>
    </location>
</feature>
<reference evidence="9 10" key="1">
    <citation type="submission" date="2018-05" db="EMBL/GenBank/DDBJ databases">
        <title>Genomic Encyclopedia of Type Strains, Phase IV (KMG-IV): sequencing the most valuable type-strain genomes for metagenomic binning, comparative biology and taxonomic classification.</title>
        <authorList>
            <person name="Goeker M."/>
        </authorList>
    </citation>
    <scope>NUCLEOTIDE SEQUENCE [LARGE SCALE GENOMIC DNA]</scope>
    <source>
        <strain evidence="9 10">DSM 16097</strain>
    </source>
</reference>
<dbReference type="GO" id="GO:0055085">
    <property type="term" value="P:transmembrane transport"/>
    <property type="evidence" value="ECO:0007669"/>
    <property type="project" value="InterPro"/>
</dbReference>
<evidence type="ECO:0000313" key="9">
    <source>
        <dbReference type="EMBL" id="PWK60278.1"/>
    </source>
</evidence>
<keyword evidence="6 7" id="KW-0472">Membrane</keyword>
<accession>A0A316GLK5</accession>
<feature type="transmembrane region" description="Helical" evidence="7">
    <location>
        <begin position="237"/>
        <end position="263"/>
    </location>
</feature>
<dbReference type="PROSITE" id="PS50928">
    <property type="entry name" value="ABC_TM1"/>
    <property type="match status" value="1"/>
</dbReference>
<keyword evidence="2 7" id="KW-0813">Transport</keyword>
<evidence type="ECO:0000256" key="7">
    <source>
        <dbReference type="RuleBase" id="RU363032"/>
    </source>
</evidence>
<gene>
    <name evidence="9" type="ORF">C7455_105263</name>
</gene>
<keyword evidence="5 7" id="KW-1133">Transmembrane helix</keyword>
<keyword evidence="10" id="KW-1185">Reference proteome</keyword>
<organism evidence="9 10">
    <name type="scientific">Roseicyclus mahoneyensis</name>
    <dbReference type="NCBI Taxonomy" id="164332"/>
    <lineage>
        <taxon>Bacteria</taxon>
        <taxon>Pseudomonadati</taxon>
        <taxon>Pseudomonadota</taxon>
        <taxon>Alphaproteobacteria</taxon>
        <taxon>Rhodobacterales</taxon>
        <taxon>Roseobacteraceae</taxon>
        <taxon>Roseicyclus</taxon>
    </lineage>
</organism>
<sequence length="315" mass="34640">MIDYAIKKSAQLFITVFGVVTLVFFTLRLIPGDAASAMAGDTISGEALDLMREQMGLNEPLMSQYFGYLRDLVMLDLGQTITTRLPIAEMIGNAIPVTLSIALLTILLTVVISIPLGTVAAYMAHKGRTRLDNLLTGFAMLVDLMPSFWTALVFLLLFSLTLGWFPASGMVTLDDPAMFLSRIALPVLVLSVTQIATMARITRTSVLEILSEDYVRTARAMGWSEFRVLFRHALKNAALPIATVIGLSFGNLLNGTVIVEFIFTIPGIGNLLINGINSRDYQLVQTLIVFYALLFVSINFITDLVYRALDPRVSF</sequence>
<keyword evidence="3" id="KW-1003">Cell membrane</keyword>
<feature type="transmembrane region" description="Helical" evidence="7">
    <location>
        <begin position="99"/>
        <end position="122"/>
    </location>
</feature>
<dbReference type="Pfam" id="PF00528">
    <property type="entry name" value="BPD_transp_1"/>
    <property type="match status" value="1"/>
</dbReference>
<evidence type="ECO:0000256" key="6">
    <source>
        <dbReference type="ARBA" id="ARBA00023136"/>
    </source>
</evidence>
<dbReference type="Pfam" id="PF19300">
    <property type="entry name" value="BPD_transp_1_N"/>
    <property type="match status" value="1"/>
</dbReference>
<comment type="subcellular location">
    <subcellularLocation>
        <location evidence="1 7">Cell membrane</location>
        <topology evidence="1 7">Multi-pass membrane protein</topology>
    </subcellularLocation>
</comment>
<dbReference type="OrthoDB" id="7375736at2"/>
<dbReference type="Gene3D" id="1.10.3720.10">
    <property type="entry name" value="MetI-like"/>
    <property type="match status" value="1"/>
</dbReference>
<evidence type="ECO:0000256" key="1">
    <source>
        <dbReference type="ARBA" id="ARBA00004651"/>
    </source>
</evidence>